<dbReference type="Proteomes" id="UP000887566">
    <property type="component" value="Unplaced"/>
</dbReference>
<protein>
    <submittedName>
        <fullName evidence="3">Uncharacterized protein</fullName>
    </submittedName>
</protein>
<dbReference type="WBParaSite" id="PSAMB.scaffold396size53367.g5475.t1">
    <property type="protein sequence ID" value="PSAMB.scaffold396size53367.g5475.t1"/>
    <property type="gene ID" value="PSAMB.scaffold396size53367.g5475"/>
</dbReference>
<sequence length="347" mass="37104">MGLPTDSGPTAAVQLPKSLSLSVGRRAEPHRAALGRIGPHWHWRCTLGACSAGLARPFAYCLPAGGCGALIARSPSASRCRPPSSSSPKSPTICRPLGIRRTHCFGSAVRTVARHPDTHLLLLPPPPTADGPLGRGTDVESSTSVGQVAPSRSPETERRKASDRSGAECFRICGGRSGKLHPEITPASPGHRSDLAAVRQRRRRRRRSLLRPKIGRTWGLALEEFTDLLDIVDSEVSNIEAVSATLVSAVGGCEVLGSCVVRVPLLSFDGSHDKTSPSSASIATRRVSVELLLLRPCRPCHPSPWQQRSDTVTSSCSTHSIVVRNMLPSFPYTVKYGQGWCSNAKVV</sequence>
<evidence type="ECO:0000256" key="1">
    <source>
        <dbReference type="SAM" id="MobiDB-lite"/>
    </source>
</evidence>
<proteinExistence type="predicted"/>
<feature type="region of interest" description="Disordered" evidence="1">
    <location>
        <begin position="118"/>
        <end position="163"/>
    </location>
</feature>
<organism evidence="2 3">
    <name type="scientific">Plectus sambesii</name>
    <dbReference type="NCBI Taxonomy" id="2011161"/>
    <lineage>
        <taxon>Eukaryota</taxon>
        <taxon>Metazoa</taxon>
        <taxon>Ecdysozoa</taxon>
        <taxon>Nematoda</taxon>
        <taxon>Chromadorea</taxon>
        <taxon>Plectida</taxon>
        <taxon>Plectina</taxon>
        <taxon>Plectoidea</taxon>
        <taxon>Plectidae</taxon>
        <taxon>Plectus</taxon>
    </lineage>
</organism>
<feature type="compositionally biased region" description="Basic and acidic residues" evidence="1">
    <location>
        <begin position="154"/>
        <end position="163"/>
    </location>
</feature>
<name>A0A914WFC1_9BILA</name>
<dbReference type="AlphaFoldDB" id="A0A914WFC1"/>
<evidence type="ECO:0000313" key="2">
    <source>
        <dbReference type="Proteomes" id="UP000887566"/>
    </source>
</evidence>
<feature type="region of interest" description="Disordered" evidence="1">
    <location>
        <begin position="180"/>
        <end position="202"/>
    </location>
</feature>
<evidence type="ECO:0000313" key="3">
    <source>
        <dbReference type="WBParaSite" id="PSAMB.scaffold396size53367.g5475.t1"/>
    </source>
</evidence>
<reference evidence="3" key="1">
    <citation type="submission" date="2022-11" db="UniProtKB">
        <authorList>
            <consortium name="WormBaseParasite"/>
        </authorList>
    </citation>
    <scope>IDENTIFICATION</scope>
</reference>
<accession>A0A914WFC1</accession>
<keyword evidence="2" id="KW-1185">Reference proteome</keyword>